<accession>A0A024UM23</accession>
<sequence>MAFAAPALQPEHGYVILVVVLVAAVHVWAGMRVFAARRLYGIAYPQMYAETKHEHFLAFNCVQRAHQNVVENLPVFLSLLFASSVYRPLAAAIAGLIRVLGFVAYVHFYSSGDPAKRQYGSFGNIGMLILLGLTFEAAYRLISA</sequence>
<proteinExistence type="predicted"/>
<dbReference type="eggNOG" id="ENOG502S4E5">
    <property type="taxonomic scope" value="Eukaryota"/>
</dbReference>
<dbReference type="GeneID" id="20078855"/>
<dbReference type="GO" id="GO:0005783">
    <property type="term" value="C:endoplasmic reticulum"/>
    <property type="evidence" value="ECO:0007669"/>
    <property type="project" value="TreeGrafter"/>
</dbReference>
<gene>
    <name evidence="6" type="ORF">H310_01805</name>
</gene>
<evidence type="ECO:0000256" key="2">
    <source>
        <dbReference type="ARBA" id="ARBA00022692"/>
    </source>
</evidence>
<dbReference type="GO" id="GO:0004602">
    <property type="term" value="F:glutathione peroxidase activity"/>
    <property type="evidence" value="ECO:0007669"/>
    <property type="project" value="TreeGrafter"/>
</dbReference>
<dbReference type="InterPro" id="IPR001129">
    <property type="entry name" value="Membr-assoc_MAPEG"/>
</dbReference>
<dbReference type="RefSeq" id="XP_008863333.1">
    <property type="nucleotide sequence ID" value="XM_008865111.1"/>
</dbReference>
<evidence type="ECO:0000313" key="6">
    <source>
        <dbReference type="EMBL" id="ETW07240.1"/>
    </source>
</evidence>
<dbReference type="GO" id="GO:0004364">
    <property type="term" value="F:glutathione transferase activity"/>
    <property type="evidence" value="ECO:0007669"/>
    <property type="project" value="TreeGrafter"/>
</dbReference>
<keyword evidence="3 5" id="KW-1133">Transmembrane helix</keyword>
<dbReference type="PANTHER" id="PTHR10250">
    <property type="entry name" value="MICROSOMAL GLUTATHIONE S-TRANSFERASE"/>
    <property type="match status" value="1"/>
</dbReference>
<name>A0A024UM23_9STRA</name>
<keyword evidence="2 5" id="KW-0812">Transmembrane</keyword>
<dbReference type="EMBL" id="KI913954">
    <property type="protein sequence ID" value="ETW07240.1"/>
    <property type="molecule type" value="Genomic_DNA"/>
</dbReference>
<feature type="transmembrane region" description="Helical" evidence="5">
    <location>
        <begin position="12"/>
        <end position="31"/>
    </location>
</feature>
<dbReference type="VEuPathDB" id="FungiDB:H310_01805"/>
<feature type="transmembrane region" description="Helical" evidence="5">
    <location>
        <begin position="89"/>
        <end position="110"/>
    </location>
</feature>
<evidence type="ECO:0000256" key="4">
    <source>
        <dbReference type="ARBA" id="ARBA00023136"/>
    </source>
</evidence>
<dbReference type="Pfam" id="PF01124">
    <property type="entry name" value="MAPEG"/>
    <property type="match status" value="1"/>
</dbReference>
<dbReference type="InterPro" id="IPR050997">
    <property type="entry name" value="MAPEG"/>
</dbReference>
<evidence type="ECO:0008006" key="7">
    <source>
        <dbReference type="Google" id="ProtNLM"/>
    </source>
</evidence>
<evidence type="ECO:0000256" key="5">
    <source>
        <dbReference type="SAM" id="Phobius"/>
    </source>
</evidence>
<reference evidence="6" key="1">
    <citation type="submission" date="2013-12" db="EMBL/GenBank/DDBJ databases">
        <title>The Genome Sequence of Aphanomyces invadans NJM9701.</title>
        <authorList>
            <consortium name="The Broad Institute Genomics Platform"/>
            <person name="Russ C."/>
            <person name="Tyler B."/>
            <person name="van West P."/>
            <person name="Dieguez-Uribeondo J."/>
            <person name="Young S.K."/>
            <person name="Zeng Q."/>
            <person name="Gargeya S."/>
            <person name="Fitzgerald M."/>
            <person name="Abouelleil A."/>
            <person name="Alvarado L."/>
            <person name="Chapman S.B."/>
            <person name="Gainer-Dewar J."/>
            <person name="Goldberg J."/>
            <person name="Griggs A."/>
            <person name="Gujja S."/>
            <person name="Hansen M."/>
            <person name="Howarth C."/>
            <person name="Imamovic A."/>
            <person name="Ireland A."/>
            <person name="Larimer J."/>
            <person name="McCowan C."/>
            <person name="Murphy C."/>
            <person name="Pearson M."/>
            <person name="Poon T.W."/>
            <person name="Priest M."/>
            <person name="Roberts A."/>
            <person name="Saif S."/>
            <person name="Shea T."/>
            <person name="Sykes S."/>
            <person name="Wortman J."/>
            <person name="Nusbaum C."/>
            <person name="Birren B."/>
        </authorList>
    </citation>
    <scope>NUCLEOTIDE SEQUENCE [LARGE SCALE GENOMIC DNA]</scope>
    <source>
        <strain evidence="6">NJM9701</strain>
    </source>
</reference>
<dbReference type="STRING" id="157072.A0A024UM23"/>
<dbReference type="PANTHER" id="PTHR10250:SF26">
    <property type="entry name" value="GLUTATHIONE S-TRANSFERASE 3, MITOCHONDRIAL"/>
    <property type="match status" value="1"/>
</dbReference>
<dbReference type="GO" id="GO:0005635">
    <property type="term" value="C:nuclear envelope"/>
    <property type="evidence" value="ECO:0007669"/>
    <property type="project" value="TreeGrafter"/>
</dbReference>
<protein>
    <recommendedName>
        <fullName evidence="7">MAPEG family protein</fullName>
    </recommendedName>
</protein>
<keyword evidence="4 5" id="KW-0472">Membrane</keyword>
<dbReference type="SUPFAM" id="SSF161084">
    <property type="entry name" value="MAPEG domain-like"/>
    <property type="match status" value="1"/>
</dbReference>
<dbReference type="OrthoDB" id="410651at2759"/>
<evidence type="ECO:0000256" key="1">
    <source>
        <dbReference type="ARBA" id="ARBA00004141"/>
    </source>
</evidence>
<dbReference type="AlphaFoldDB" id="A0A024UM23"/>
<comment type="subcellular location">
    <subcellularLocation>
        <location evidence="1">Membrane</location>
        <topology evidence="1">Multi-pass membrane protein</topology>
    </subcellularLocation>
</comment>
<dbReference type="GO" id="GO:0016020">
    <property type="term" value="C:membrane"/>
    <property type="evidence" value="ECO:0007669"/>
    <property type="project" value="UniProtKB-SubCell"/>
</dbReference>
<dbReference type="GO" id="GO:0006691">
    <property type="term" value="P:leukotriene metabolic process"/>
    <property type="evidence" value="ECO:0007669"/>
    <property type="project" value="UniProtKB-ARBA"/>
</dbReference>
<feature type="transmembrane region" description="Helical" evidence="5">
    <location>
        <begin position="122"/>
        <end position="142"/>
    </location>
</feature>
<dbReference type="Gene3D" id="1.20.120.550">
    <property type="entry name" value="Membrane associated eicosanoid/glutathione metabolism-like domain"/>
    <property type="match status" value="1"/>
</dbReference>
<evidence type="ECO:0000256" key="3">
    <source>
        <dbReference type="ARBA" id="ARBA00022989"/>
    </source>
</evidence>
<dbReference type="InterPro" id="IPR023352">
    <property type="entry name" value="MAPEG-like_dom_sf"/>
</dbReference>
<organism evidence="6">
    <name type="scientific">Aphanomyces invadans</name>
    <dbReference type="NCBI Taxonomy" id="157072"/>
    <lineage>
        <taxon>Eukaryota</taxon>
        <taxon>Sar</taxon>
        <taxon>Stramenopiles</taxon>
        <taxon>Oomycota</taxon>
        <taxon>Saprolegniomycetes</taxon>
        <taxon>Saprolegniales</taxon>
        <taxon>Verrucalvaceae</taxon>
        <taxon>Aphanomyces</taxon>
    </lineage>
</organism>